<comment type="similarity">
    <text evidence="1">Belongs to the plant acyltransferase family.</text>
</comment>
<keyword evidence="3" id="KW-0012">Acyltransferase</keyword>
<evidence type="ECO:0000313" key="4">
    <source>
        <dbReference type="EMBL" id="GKV30902.1"/>
    </source>
</evidence>
<dbReference type="EMBL" id="BPVZ01000089">
    <property type="protein sequence ID" value="GKV30902.1"/>
    <property type="molecule type" value="Genomic_DNA"/>
</dbReference>
<dbReference type="Pfam" id="PF02458">
    <property type="entry name" value="Transferase"/>
    <property type="match status" value="1"/>
</dbReference>
<dbReference type="GO" id="GO:0016746">
    <property type="term" value="F:acyltransferase activity"/>
    <property type="evidence" value="ECO:0007669"/>
    <property type="project" value="UniProtKB-KW"/>
</dbReference>
<evidence type="ECO:0000256" key="3">
    <source>
        <dbReference type="ARBA" id="ARBA00023315"/>
    </source>
</evidence>
<proteinExistence type="inferred from homology"/>
<dbReference type="Proteomes" id="UP001054252">
    <property type="component" value="Unassembled WGS sequence"/>
</dbReference>
<dbReference type="PANTHER" id="PTHR31623">
    <property type="entry name" value="F21J9.9"/>
    <property type="match status" value="1"/>
</dbReference>
<evidence type="ECO:0000256" key="1">
    <source>
        <dbReference type="ARBA" id="ARBA00009861"/>
    </source>
</evidence>
<gene>
    <name evidence="4" type="ORF">SLEP1_g39669</name>
</gene>
<keyword evidence="5" id="KW-1185">Reference proteome</keyword>
<organism evidence="4 5">
    <name type="scientific">Rubroshorea leprosula</name>
    <dbReference type="NCBI Taxonomy" id="152421"/>
    <lineage>
        <taxon>Eukaryota</taxon>
        <taxon>Viridiplantae</taxon>
        <taxon>Streptophyta</taxon>
        <taxon>Embryophyta</taxon>
        <taxon>Tracheophyta</taxon>
        <taxon>Spermatophyta</taxon>
        <taxon>Magnoliopsida</taxon>
        <taxon>eudicotyledons</taxon>
        <taxon>Gunneridae</taxon>
        <taxon>Pentapetalae</taxon>
        <taxon>rosids</taxon>
        <taxon>malvids</taxon>
        <taxon>Malvales</taxon>
        <taxon>Dipterocarpaceae</taxon>
        <taxon>Rubroshorea</taxon>
    </lineage>
</organism>
<sequence>MEFDIQIVSKETIKPSSPTPSLLRQYELSFLDQIQPPIFMPLVMFYPRSQNNGDPCENLKKSLSQTLSIFYPLAGRIKDNTYIDCNDEGVYFLVAKANCHLSDILDRRDPGNNNKLISLEFDAAEIPAMVQLTFFQCGGLGVFFRMSHRLGDALSFLMFINCWAAIARGDDTKVITPRFESANIFPPKNISVGFPPLTSFEKNIMTKRFVFDGASVASLRDKYTKNGVRPSRVEALSTFIWSRFMATMQARSDPVRLYNVINVVNLRPRMDPPLSDYYFGNISQMVGTEPEPFPDREDGFDNIGNKVRDAIKKVNAESVKKLQEHGIGGPPSVIMEGDVVSLAFTSLCRFPFYEADFGWGKPEWVGSVSLIKENVVVFFDTKSGDGIEAWINLEEEDMVKFENDKEILSYV</sequence>
<comment type="caution">
    <text evidence="4">The sequence shown here is derived from an EMBL/GenBank/DDBJ whole genome shotgun (WGS) entry which is preliminary data.</text>
</comment>
<accession>A0AAV5L1B4</accession>
<keyword evidence="2" id="KW-0808">Transferase</keyword>
<evidence type="ECO:0000256" key="2">
    <source>
        <dbReference type="ARBA" id="ARBA00022679"/>
    </source>
</evidence>
<dbReference type="PANTHER" id="PTHR31623:SF17">
    <property type="entry name" value="F21J9.9"/>
    <property type="match status" value="1"/>
</dbReference>
<name>A0AAV5L1B4_9ROSI</name>
<dbReference type="InterPro" id="IPR023213">
    <property type="entry name" value="CAT-like_dom_sf"/>
</dbReference>
<evidence type="ECO:0000313" key="5">
    <source>
        <dbReference type="Proteomes" id="UP001054252"/>
    </source>
</evidence>
<dbReference type="Gene3D" id="3.30.559.10">
    <property type="entry name" value="Chloramphenicol acetyltransferase-like domain"/>
    <property type="match status" value="2"/>
</dbReference>
<reference evidence="4 5" key="1">
    <citation type="journal article" date="2021" name="Commun. Biol.">
        <title>The genome of Shorea leprosula (Dipterocarpaceae) highlights the ecological relevance of drought in aseasonal tropical rainforests.</title>
        <authorList>
            <person name="Ng K.K.S."/>
            <person name="Kobayashi M.J."/>
            <person name="Fawcett J.A."/>
            <person name="Hatakeyama M."/>
            <person name="Paape T."/>
            <person name="Ng C.H."/>
            <person name="Ang C.C."/>
            <person name="Tnah L.H."/>
            <person name="Lee C.T."/>
            <person name="Nishiyama T."/>
            <person name="Sese J."/>
            <person name="O'Brien M.J."/>
            <person name="Copetti D."/>
            <person name="Mohd Noor M.I."/>
            <person name="Ong R.C."/>
            <person name="Putra M."/>
            <person name="Sireger I.Z."/>
            <person name="Indrioko S."/>
            <person name="Kosugi Y."/>
            <person name="Izuno A."/>
            <person name="Isagi Y."/>
            <person name="Lee S.L."/>
            <person name="Shimizu K.K."/>
        </authorList>
    </citation>
    <scope>NUCLEOTIDE SEQUENCE [LARGE SCALE GENOMIC DNA]</scope>
    <source>
        <strain evidence="4">214</strain>
    </source>
</reference>
<dbReference type="AlphaFoldDB" id="A0AAV5L1B4"/>
<protein>
    <submittedName>
        <fullName evidence="4">Uncharacterized protein</fullName>
    </submittedName>
</protein>